<feature type="compositionally biased region" description="Basic and acidic residues" evidence="4">
    <location>
        <begin position="197"/>
        <end position="207"/>
    </location>
</feature>
<proteinExistence type="inferred from homology"/>
<dbReference type="InterPro" id="IPR001611">
    <property type="entry name" value="Leu-rich_rpt"/>
</dbReference>
<dbReference type="PROSITE" id="PS51450">
    <property type="entry name" value="LRR"/>
    <property type="match status" value="1"/>
</dbReference>
<dbReference type="Proteomes" id="UP000095287">
    <property type="component" value="Unplaced"/>
</dbReference>
<evidence type="ECO:0000256" key="5">
    <source>
        <dbReference type="SAM" id="Phobius"/>
    </source>
</evidence>
<dbReference type="InterPro" id="IPR003591">
    <property type="entry name" value="Leu-rich_rpt_typical-subtyp"/>
</dbReference>
<keyword evidence="5" id="KW-0472">Membrane</keyword>
<organism evidence="6 7">
    <name type="scientific">Steinernema glaseri</name>
    <dbReference type="NCBI Taxonomy" id="37863"/>
    <lineage>
        <taxon>Eukaryota</taxon>
        <taxon>Metazoa</taxon>
        <taxon>Ecdysozoa</taxon>
        <taxon>Nematoda</taxon>
        <taxon>Chromadorea</taxon>
        <taxon>Rhabditida</taxon>
        <taxon>Tylenchina</taxon>
        <taxon>Panagrolaimomorpha</taxon>
        <taxon>Strongyloidoidea</taxon>
        <taxon>Steinernematidae</taxon>
        <taxon>Steinernema</taxon>
    </lineage>
</organism>
<evidence type="ECO:0000256" key="1">
    <source>
        <dbReference type="ARBA" id="ARBA00022614"/>
    </source>
</evidence>
<dbReference type="SUPFAM" id="SSF52058">
    <property type="entry name" value="L domain-like"/>
    <property type="match status" value="1"/>
</dbReference>
<dbReference type="PANTHER" id="PTHR45752">
    <property type="entry name" value="LEUCINE-RICH REPEAT-CONTAINING"/>
    <property type="match status" value="1"/>
</dbReference>
<evidence type="ECO:0000313" key="7">
    <source>
        <dbReference type="WBParaSite" id="L893_g19927.t1"/>
    </source>
</evidence>
<evidence type="ECO:0000256" key="3">
    <source>
        <dbReference type="ARBA" id="ARBA00023786"/>
    </source>
</evidence>
<sequence length="469" mass="52997">MPIKFTIAELKKKIGPRKELNLNATGINYLDDYDVEKLSQLNNLVERLDLSDNRLDSIPESLCAKLTKLVALDLRANNLTMLPANIGQLSKLKFLDAYGNELTDLPNSLAQLVSLNHLDLASNRFEGELREFINDEENEALPPQKFANKLRAFLDTRARKSEKQKQEKALRSAVAQPAENNVTVRNGKKAKAKKQQRKVDAEPELERAAPLNNATGSCSQRPHDVRSPRTRTRCSSIMGFIKDVMVMSLIMAFVLTAFSGYALYRNCADKKRFLPNSAGFCADANKLIKKGEWSETLWKNTNAAEQQLFIISINEAIKFKNYVLSSQFGHNVQSYAQNGWTVAVDVLLKVKQFFAGLVDQVNDWYAREGHKTFGKAFEVAADYLLKAQKFFAGLIAGVKEWYDREGEALLTHTLEKVKLTAMVALEVLRDVAQFVYARASYIAHWVYDAALLLVNDSDKFLEKIQRLYS</sequence>
<evidence type="ECO:0000256" key="4">
    <source>
        <dbReference type="SAM" id="MobiDB-lite"/>
    </source>
</evidence>
<feature type="region of interest" description="Disordered" evidence="4">
    <location>
        <begin position="185"/>
        <end position="229"/>
    </location>
</feature>
<keyword evidence="2" id="KW-0677">Repeat</keyword>
<feature type="transmembrane region" description="Helical" evidence="5">
    <location>
        <begin position="244"/>
        <end position="264"/>
    </location>
</feature>
<comment type="similarity">
    <text evidence="3">Belongs to the SHOC2 family.</text>
</comment>
<evidence type="ECO:0000256" key="2">
    <source>
        <dbReference type="ARBA" id="ARBA00022737"/>
    </source>
</evidence>
<dbReference type="Pfam" id="PF13855">
    <property type="entry name" value="LRR_8"/>
    <property type="match status" value="1"/>
</dbReference>
<dbReference type="PANTHER" id="PTHR45752:SF187">
    <property type="entry name" value="LEUCINE-RICH REPEAT AND IQ DOMAIN-CONTAINING PROTEIN 4"/>
    <property type="match status" value="1"/>
</dbReference>
<dbReference type="AlphaFoldDB" id="A0A1I7YUD5"/>
<keyword evidence="5" id="KW-1133">Transmembrane helix</keyword>
<keyword evidence="5" id="KW-0812">Transmembrane</keyword>
<reference evidence="7" key="1">
    <citation type="submission" date="2016-11" db="UniProtKB">
        <authorList>
            <consortium name="WormBaseParasite"/>
        </authorList>
    </citation>
    <scope>IDENTIFICATION</scope>
</reference>
<feature type="compositionally biased region" description="Basic residues" evidence="4">
    <location>
        <begin position="186"/>
        <end position="196"/>
    </location>
</feature>
<protein>
    <submittedName>
        <fullName evidence="7">Leucine-rich repeat-containing protein 59</fullName>
    </submittedName>
</protein>
<dbReference type="InterPro" id="IPR050715">
    <property type="entry name" value="LRR-SigEffector_domain"/>
</dbReference>
<keyword evidence="6" id="KW-1185">Reference proteome</keyword>
<dbReference type="SMART" id="SM00369">
    <property type="entry name" value="LRR_TYP"/>
    <property type="match status" value="3"/>
</dbReference>
<dbReference type="Gene3D" id="3.80.10.10">
    <property type="entry name" value="Ribonuclease Inhibitor"/>
    <property type="match status" value="1"/>
</dbReference>
<accession>A0A1I7YUD5</accession>
<dbReference type="WBParaSite" id="L893_g19927.t1">
    <property type="protein sequence ID" value="L893_g19927.t1"/>
    <property type="gene ID" value="L893_g19927"/>
</dbReference>
<name>A0A1I7YUD5_9BILA</name>
<evidence type="ECO:0000313" key="6">
    <source>
        <dbReference type="Proteomes" id="UP000095287"/>
    </source>
</evidence>
<dbReference type="InterPro" id="IPR032675">
    <property type="entry name" value="LRR_dom_sf"/>
</dbReference>
<keyword evidence="1" id="KW-0433">Leucine-rich repeat</keyword>